<evidence type="ECO:0000256" key="1">
    <source>
        <dbReference type="SAM" id="SignalP"/>
    </source>
</evidence>
<keyword evidence="1" id="KW-0732">Signal</keyword>
<sequence>MECHNKQLSMLFIPLLVLLSVIVFASAQPGEGSPPCDPKLLARMAAAYCVGYLVLPPEECCVMVVAAVGLGYGDPVPCLCLVVKDPDFPVTRLNIDMILKMYPVCDGILPVGPHIAAVCR</sequence>
<feature type="chain" id="PRO_5044874838" description="Bifunctional inhibitor/plant lipid transfer protein/seed storage helical domain-containing protein" evidence="1">
    <location>
        <begin position="28"/>
        <end position="120"/>
    </location>
</feature>
<evidence type="ECO:0008006" key="4">
    <source>
        <dbReference type="Google" id="ProtNLM"/>
    </source>
</evidence>
<dbReference type="InterPro" id="IPR036312">
    <property type="entry name" value="Bifun_inhib/LTP/seed_sf"/>
</dbReference>
<evidence type="ECO:0000313" key="3">
    <source>
        <dbReference type="Proteomes" id="UP001497457"/>
    </source>
</evidence>
<dbReference type="AlphaFoldDB" id="A0ABC9FDB2"/>
<keyword evidence="3" id="KW-1185">Reference proteome</keyword>
<protein>
    <recommendedName>
        <fullName evidence="4">Bifunctional inhibitor/plant lipid transfer protein/seed storage helical domain-containing protein</fullName>
    </recommendedName>
</protein>
<organism evidence="2 3">
    <name type="scientific">Urochloa decumbens</name>
    <dbReference type="NCBI Taxonomy" id="240449"/>
    <lineage>
        <taxon>Eukaryota</taxon>
        <taxon>Viridiplantae</taxon>
        <taxon>Streptophyta</taxon>
        <taxon>Embryophyta</taxon>
        <taxon>Tracheophyta</taxon>
        <taxon>Spermatophyta</taxon>
        <taxon>Magnoliopsida</taxon>
        <taxon>Liliopsida</taxon>
        <taxon>Poales</taxon>
        <taxon>Poaceae</taxon>
        <taxon>PACMAD clade</taxon>
        <taxon>Panicoideae</taxon>
        <taxon>Panicodae</taxon>
        <taxon>Paniceae</taxon>
        <taxon>Melinidinae</taxon>
        <taxon>Urochloa</taxon>
    </lineage>
</organism>
<dbReference type="EMBL" id="OZ075116">
    <property type="protein sequence ID" value="CAL5072787.1"/>
    <property type="molecule type" value="Genomic_DNA"/>
</dbReference>
<reference evidence="2 3" key="2">
    <citation type="submission" date="2024-10" db="EMBL/GenBank/DDBJ databases">
        <authorList>
            <person name="Ryan C."/>
        </authorList>
    </citation>
    <scope>NUCLEOTIDE SEQUENCE [LARGE SCALE GENOMIC DNA]</scope>
</reference>
<reference evidence="3" key="1">
    <citation type="submission" date="2024-06" db="EMBL/GenBank/DDBJ databases">
        <authorList>
            <person name="Ryan C."/>
        </authorList>
    </citation>
    <scope>NUCLEOTIDE SEQUENCE [LARGE SCALE GENOMIC DNA]</scope>
</reference>
<evidence type="ECO:0000313" key="2">
    <source>
        <dbReference type="EMBL" id="CAL5072787.1"/>
    </source>
</evidence>
<name>A0ABC9FDB2_9POAL</name>
<dbReference type="SUPFAM" id="SSF47699">
    <property type="entry name" value="Bifunctional inhibitor/lipid-transfer protein/seed storage 2S albumin"/>
    <property type="match status" value="1"/>
</dbReference>
<accession>A0ABC9FDB2</accession>
<feature type="signal peptide" evidence="1">
    <location>
        <begin position="1"/>
        <end position="27"/>
    </location>
</feature>
<proteinExistence type="predicted"/>
<gene>
    <name evidence="2" type="ORF">URODEC1_LOCUS104207</name>
</gene>
<dbReference type="Proteomes" id="UP001497457">
    <property type="component" value="Chromosome 6rd"/>
</dbReference>